<reference evidence="1 2" key="1">
    <citation type="submission" date="2018-09" db="EMBL/GenBank/DDBJ databases">
        <authorList>
            <person name="Tagini F."/>
        </authorList>
    </citation>
    <scope>NUCLEOTIDE SEQUENCE [LARGE SCALE GENOMIC DNA]</scope>
    <source>
        <strain evidence="1 2">MK13</strain>
    </source>
</reference>
<dbReference type="Proteomes" id="UP000267289">
    <property type="component" value="Unassembled WGS sequence"/>
</dbReference>
<sequence>MPALVILGRIDLLGFGQDLFGDSMSRSGKILQRGFAELGAQGCMVAISGERGISGDLGAVDRDYPRIDQTGLNAQTQDLPEQCCDRVLVAAAKPGQRGVIRLLVGRDHPHRHILDQPSLDPTRGPLPGAVLVCV</sequence>
<accession>A0A498QL65</accession>
<dbReference type="EMBL" id="UPHQ01000310">
    <property type="protein sequence ID" value="VBA45975.1"/>
    <property type="molecule type" value="Genomic_DNA"/>
</dbReference>
<dbReference type="AlphaFoldDB" id="A0A498QL65"/>
<gene>
    <name evidence="1" type="ORF">LAUMK13_05569</name>
</gene>
<name>A0A498QL65_9MYCO</name>
<evidence type="ECO:0000313" key="2">
    <source>
        <dbReference type="Proteomes" id="UP000267289"/>
    </source>
</evidence>
<protein>
    <submittedName>
        <fullName evidence="1">Uncharacterized protein</fullName>
    </submittedName>
</protein>
<organism evidence="1 2">
    <name type="scientific">Mycobacterium innocens</name>
    <dbReference type="NCBI Taxonomy" id="2341083"/>
    <lineage>
        <taxon>Bacteria</taxon>
        <taxon>Bacillati</taxon>
        <taxon>Actinomycetota</taxon>
        <taxon>Actinomycetes</taxon>
        <taxon>Mycobacteriales</taxon>
        <taxon>Mycobacteriaceae</taxon>
        <taxon>Mycobacterium</taxon>
    </lineage>
</organism>
<keyword evidence="2" id="KW-1185">Reference proteome</keyword>
<evidence type="ECO:0000313" key="1">
    <source>
        <dbReference type="EMBL" id="VBA45975.1"/>
    </source>
</evidence>
<proteinExistence type="predicted"/>